<feature type="compositionally biased region" description="Low complexity" evidence="8">
    <location>
        <begin position="197"/>
        <end position="211"/>
    </location>
</feature>
<feature type="compositionally biased region" description="Basic and acidic residues" evidence="8">
    <location>
        <begin position="297"/>
        <end position="307"/>
    </location>
</feature>
<comment type="similarity">
    <text evidence="2">Belongs to the MCAF family.</text>
</comment>
<accession>A0A8C7MZ84</accession>
<feature type="compositionally biased region" description="Pro residues" evidence="8">
    <location>
        <begin position="975"/>
        <end position="988"/>
    </location>
</feature>
<dbReference type="InterPro" id="IPR003961">
    <property type="entry name" value="FN3_dom"/>
</dbReference>
<feature type="compositionally biased region" description="Basic and acidic residues" evidence="8">
    <location>
        <begin position="130"/>
        <end position="141"/>
    </location>
</feature>
<evidence type="ECO:0000256" key="1">
    <source>
        <dbReference type="ARBA" id="ARBA00004123"/>
    </source>
</evidence>
<feature type="region of interest" description="Disordered" evidence="8">
    <location>
        <begin position="773"/>
        <end position="793"/>
    </location>
</feature>
<dbReference type="GO" id="GO:0005634">
    <property type="term" value="C:nucleus"/>
    <property type="evidence" value="ECO:0007669"/>
    <property type="project" value="UniProtKB-SubCell"/>
</dbReference>
<dbReference type="Pfam" id="PF16788">
    <property type="entry name" value="ATF7IP_BD"/>
    <property type="match status" value="1"/>
</dbReference>
<dbReference type="InterPro" id="IPR056565">
    <property type="entry name" value="Fn3_ATF7IP"/>
</dbReference>
<dbReference type="GeneID" id="109897357"/>
<feature type="compositionally biased region" description="Polar residues" evidence="8">
    <location>
        <begin position="449"/>
        <end position="488"/>
    </location>
</feature>
<feature type="compositionally biased region" description="Polar residues" evidence="8">
    <location>
        <begin position="858"/>
        <end position="871"/>
    </location>
</feature>
<evidence type="ECO:0000256" key="7">
    <source>
        <dbReference type="ARBA" id="ARBA00023242"/>
    </source>
</evidence>
<feature type="region of interest" description="Disordered" evidence="8">
    <location>
        <begin position="812"/>
        <end position="833"/>
    </location>
</feature>
<feature type="compositionally biased region" description="Basic and acidic residues" evidence="8">
    <location>
        <begin position="239"/>
        <end position="255"/>
    </location>
</feature>
<dbReference type="PANTHER" id="PTHR23210">
    <property type="entry name" value="ACTIVATING TRANSCRIPTION FACTOR 7 INTERACTING PROTEIN"/>
    <property type="match status" value="1"/>
</dbReference>
<evidence type="ECO:0000313" key="11">
    <source>
        <dbReference type="Proteomes" id="UP000694557"/>
    </source>
</evidence>
<evidence type="ECO:0000256" key="8">
    <source>
        <dbReference type="SAM" id="MobiDB-lite"/>
    </source>
</evidence>
<dbReference type="GeneTree" id="ENSGT00530000063707"/>
<feature type="compositionally biased region" description="Low complexity" evidence="8">
    <location>
        <begin position="958"/>
        <end position="974"/>
    </location>
</feature>
<keyword evidence="4" id="KW-0805">Transcription regulation</keyword>
<evidence type="ECO:0000256" key="6">
    <source>
        <dbReference type="ARBA" id="ARBA00023163"/>
    </source>
</evidence>
<dbReference type="GO" id="GO:0003712">
    <property type="term" value="F:transcription coregulator activity"/>
    <property type="evidence" value="ECO:0007669"/>
    <property type="project" value="TreeGrafter"/>
</dbReference>
<dbReference type="InterPro" id="IPR036116">
    <property type="entry name" value="FN3_sf"/>
</dbReference>
<feature type="domain" description="Fibronectin type-III" evidence="9">
    <location>
        <begin position="1002"/>
        <end position="1113"/>
    </location>
</feature>
<feature type="compositionally biased region" description="Low complexity" evidence="8">
    <location>
        <begin position="912"/>
        <end position="934"/>
    </location>
</feature>
<feature type="region of interest" description="Disordered" evidence="8">
    <location>
        <begin position="197"/>
        <end position="307"/>
    </location>
</feature>
<feature type="compositionally biased region" description="Low complexity" evidence="8">
    <location>
        <begin position="415"/>
        <end position="427"/>
    </location>
</feature>
<comment type="subcellular location">
    <subcellularLocation>
        <location evidence="1">Nucleus</location>
    </subcellularLocation>
</comment>
<evidence type="ECO:0000256" key="5">
    <source>
        <dbReference type="ARBA" id="ARBA00023159"/>
    </source>
</evidence>
<dbReference type="InterPro" id="IPR031870">
    <property type="entry name" value="ATF7IP_BD"/>
</dbReference>
<evidence type="ECO:0000256" key="2">
    <source>
        <dbReference type="ARBA" id="ARBA00010344"/>
    </source>
</evidence>
<dbReference type="RefSeq" id="XP_031676214.1">
    <property type="nucleotide sequence ID" value="XM_031820354.1"/>
</dbReference>
<evidence type="ECO:0000259" key="9">
    <source>
        <dbReference type="PROSITE" id="PS50853"/>
    </source>
</evidence>
<evidence type="ECO:0000313" key="10">
    <source>
        <dbReference type="Ensembl" id="ENSOKIP00005089177.1"/>
    </source>
</evidence>
<protein>
    <submittedName>
        <fullName evidence="10">Activating transcription factor 7-interacting protein 1-like</fullName>
    </submittedName>
</protein>
<dbReference type="SUPFAM" id="SSF49265">
    <property type="entry name" value="Fibronectin type III"/>
    <property type="match status" value="1"/>
</dbReference>
<feature type="region of interest" description="Disordered" evidence="8">
    <location>
        <begin position="905"/>
        <end position="1002"/>
    </location>
</feature>
<dbReference type="Proteomes" id="UP000694557">
    <property type="component" value="Unassembled WGS sequence"/>
</dbReference>
<dbReference type="GO" id="GO:0006355">
    <property type="term" value="P:regulation of DNA-templated transcription"/>
    <property type="evidence" value="ECO:0007669"/>
    <property type="project" value="TreeGrafter"/>
</dbReference>
<gene>
    <name evidence="10" type="primary">LOC109897357</name>
</gene>
<evidence type="ECO:0000256" key="3">
    <source>
        <dbReference type="ARBA" id="ARBA00022491"/>
    </source>
</evidence>
<keyword evidence="3" id="KW-0678">Repressor</keyword>
<feature type="compositionally biased region" description="Acidic residues" evidence="8">
    <location>
        <begin position="224"/>
        <end position="238"/>
    </location>
</feature>
<proteinExistence type="inferred from homology"/>
<sequence>MDVAVAEEPLRKIFRAKKTMKVSDRRQLESLHTTLSSPCSFPSPPQPSMVNGKHCEAVSMEVDKEIHGTTHTTTHATSSLTATSLTTETSEEPTASELLVSSSQNIHSDVKDLQEEGEGDKDSTLPSLEVEDKIKGDRNSKGDVIVSSPVSSEKTEAVRERQVDGMEMDLVPGTTQDTVPILNPAASLLHSSNTAVESVSSPSLSPSYTAESDQEVRPGFLVLSEDDDVQDESDEEQRECEGGVEKVEVNMKKPEQIVSGAPVDSPSPSSPTPLQIDEEEGAVLQKKRSLSGDSEDGGEKQGERDLEVVERHNKRPRVDCEELEAHVELKISGSSERQHKLKKVVQQLVEEQLCVLQLTLIDKSLQGLRDRLDKIEKHPSALKSLQAKIGRLSKKVGTAIQARENAKKPPEVLLPPTSTHATATTPAESAILGLRTMGNNTPDPKRNDQSSQTPTPVRNDQGSQTPTPVRNDQGSQTPTPLRNDQGSQTPTPVPTASLLPSPSSTASAGSQPTSQTLMLSTCVTPTPGPSAFPLQSFLIQLPGGGTAILTNPTNSQLIPVCALPAMTSSTVTPTTAFLLQRTTPYTPAAPKPPSASALLSHFAAIPIPTTTTTPTDTPAATTSHMTITTPTCRATTTPWATTVTTPTCRPTPRATTVTPPRATTVTPPRATTVTPPRATTVTTPRATTVTTPRATTVTTPRATTVTTPRATTVTTPRATTVTTPRATTVTTPRATTITTPRATTITTPRATTITTPRATTITTPTRRATTTLCATPNVSHPGATGTVSRPSSGVSVSVCESIRLVSVTNSTSTSSLPRISMPATTGTQPSVRPATSVQQAALVQLAAPVPHVPAKTGSEYTNPPSDSTQASHPAKSEAFIDLTEEEEEDDDVLVTGVLKAPVALKASPSPSTAGQRTTATQQTATSTSVGTQAVRSSLGQMSGVGSPHAVYHRPLQGSPSKSVASATSTSSSTPCPQPSPLPPLPVPPQTISLPLEAASTSPPQQPLLKITRVPSHNDGIVLSWSVTEVDRSCAAVDSYHLYAYHQDHSGPSTHPLLWKKIGEVKALALPMACTLTQFVSGSKYYFAVRARDVFGRFGPFCEPQCTDVLTSPSPKAPI</sequence>
<keyword evidence="6" id="KW-0804">Transcription</keyword>
<feature type="region of interest" description="Disordered" evidence="8">
    <location>
        <begin position="643"/>
        <end position="729"/>
    </location>
</feature>
<name>A0A8C7MZ84_ONCKI</name>
<dbReference type="AlphaFoldDB" id="A0A8C7MZ84"/>
<dbReference type="PANTHER" id="PTHR23210:SF26">
    <property type="entry name" value="ACTIVATING TRANSCRIPTION FACTOR 7-INTERACTING PROTEIN 1"/>
    <property type="match status" value="1"/>
</dbReference>
<feature type="region of interest" description="Disordered" evidence="8">
    <location>
        <begin position="32"/>
        <end position="52"/>
    </location>
</feature>
<reference evidence="10" key="1">
    <citation type="submission" date="2025-08" db="UniProtKB">
        <authorList>
            <consortium name="Ensembl"/>
        </authorList>
    </citation>
    <scope>IDENTIFICATION</scope>
</reference>
<dbReference type="Ensembl" id="ENSOKIT00005095308.1">
    <property type="protein sequence ID" value="ENSOKIP00005089177.1"/>
    <property type="gene ID" value="ENSOKIG00005038880.1"/>
</dbReference>
<feature type="compositionally biased region" description="Low complexity" evidence="8">
    <location>
        <begin position="69"/>
        <end position="99"/>
    </location>
</feature>
<dbReference type="InterPro" id="IPR026085">
    <property type="entry name" value="ATF7-int"/>
</dbReference>
<feature type="region of interest" description="Disordered" evidence="8">
    <location>
        <begin position="852"/>
        <end position="875"/>
    </location>
</feature>
<feature type="compositionally biased region" description="Low complexity" evidence="8">
    <location>
        <begin position="494"/>
        <end position="513"/>
    </location>
</feature>
<keyword evidence="5" id="KW-0010">Activator</keyword>
<feature type="region of interest" description="Disordered" evidence="8">
    <location>
        <begin position="69"/>
        <end position="157"/>
    </location>
</feature>
<keyword evidence="11" id="KW-1185">Reference proteome</keyword>
<organism evidence="10 11">
    <name type="scientific">Oncorhynchus kisutch</name>
    <name type="common">Coho salmon</name>
    <name type="synonym">Salmo kisutch</name>
    <dbReference type="NCBI Taxonomy" id="8019"/>
    <lineage>
        <taxon>Eukaryota</taxon>
        <taxon>Metazoa</taxon>
        <taxon>Chordata</taxon>
        <taxon>Craniata</taxon>
        <taxon>Vertebrata</taxon>
        <taxon>Euteleostomi</taxon>
        <taxon>Actinopterygii</taxon>
        <taxon>Neopterygii</taxon>
        <taxon>Teleostei</taxon>
        <taxon>Protacanthopterygii</taxon>
        <taxon>Salmoniformes</taxon>
        <taxon>Salmonidae</taxon>
        <taxon>Salmoninae</taxon>
        <taxon>Oncorhynchus</taxon>
    </lineage>
</organism>
<feature type="region of interest" description="Disordered" evidence="8">
    <location>
        <begin position="401"/>
        <end position="513"/>
    </location>
</feature>
<dbReference type="PROSITE" id="PS50853">
    <property type="entry name" value="FN3"/>
    <property type="match status" value="1"/>
</dbReference>
<feature type="compositionally biased region" description="Polar residues" evidence="8">
    <location>
        <begin position="822"/>
        <end position="833"/>
    </location>
</feature>
<dbReference type="GO" id="GO:0005667">
    <property type="term" value="C:transcription regulator complex"/>
    <property type="evidence" value="ECO:0007669"/>
    <property type="project" value="TreeGrafter"/>
</dbReference>
<keyword evidence="7" id="KW-0539">Nucleus</keyword>
<evidence type="ECO:0000256" key="4">
    <source>
        <dbReference type="ARBA" id="ARBA00023015"/>
    </source>
</evidence>
<reference evidence="10" key="2">
    <citation type="submission" date="2025-09" db="UniProtKB">
        <authorList>
            <consortium name="Ensembl"/>
        </authorList>
    </citation>
    <scope>IDENTIFICATION</scope>
</reference>
<dbReference type="Pfam" id="PF16794">
    <property type="entry name" value="fn3_4"/>
    <property type="match status" value="1"/>
</dbReference>